<comment type="caution">
    <text evidence="1">The sequence shown here is derived from an EMBL/GenBank/DDBJ whole genome shotgun (WGS) entry which is preliminary data.</text>
</comment>
<accession>A0AAV4NQX7</accession>
<protein>
    <submittedName>
        <fullName evidence="1">Uncharacterized protein</fullName>
    </submittedName>
</protein>
<dbReference type="AlphaFoldDB" id="A0AAV4NQX7"/>
<proteinExistence type="predicted"/>
<feature type="non-terminal residue" evidence="1">
    <location>
        <position position="1"/>
    </location>
</feature>
<evidence type="ECO:0000313" key="1">
    <source>
        <dbReference type="EMBL" id="GIX87166.1"/>
    </source>
</evidence>
<dbReference type="Proteomes" id="UP001054945">
    <property type="component" value="Unassembled WGS sequence"/>
</dbReference>
<gene>
    <name evidence="1" type="ORF">CEXT_321361</name>
</gene>
<reference evidence="1 2" key="1">
    <citation type="submission" date="2021-06" db="EMBL/GenBank/DDBJ databases">
        <title>Caerostris extrusa draft genome.</title>
        <authorList>
            <person name="Kono N."/>
            <person name="Arakawa K."/>
        </authorList>
    </citation>
    <scope>NUCLEOTIDE SEQUENCE [LARGE SCALE GENOMIC DNA]</scope>
</reference>
<keyword evidence="2" id="KW-1185">Reference proteome</keyword>
<dbReference type="EMBL" id="BPLR01003659">
    <property type="protein sequence ID" value="GIX87166.1"/>
    <property type="molecule type" value="Genomic_DNA"/>
</dbReference>
<evidence type="ECO:0000313" key="2">
    <source>
        <dbReference type="Proteomes" id="UP001054945"/>
    </source>
</evidence>
<sequence length="166" mass="18943">SNSGSYSRKFTKDVHCQTYLVTEAKDASTSTYDLESFVDAHGDEEADLLDEAMVLQSPNFIPEVNLNPFTNPFYELLSVDDPFWLTYSGQKSWTERALAQMDLGVHIIPTCDNDVCDDIILNCDNDVCNDIILNSDNDVYGDIILNWDNDLKQWSNLKDCDIYRHL</sequence>
<organism evidence="1 2">
    <name type="scientific">Caerostris extrusa</name>
    <name type="common">Bark spider</name>
    <name type="synonym">Caerostris bankana</name>
    <dbReference type="NCBI Taxonomy" id="172846"/>
    <lineage>
        <taxon>Eukaryota</taxon>
        <taxon>Metazoa</taxon>
        <taxon>Ecdysozoa</taxon>
        <taxon>Arthropoda</taxon>
        <taxon>Chelicerata</taxon>
        <taxon>Arachnida</taxon>
        <taxon>Araneae</taxon>
        <taxon>Araneomorphae</taxon>
        <taxon>Entelegynae</taxon>
        <taxon>Araneoidea</taxon>
        <taxon>Araneidae</taxon>
        <taxon>Caerostris</taxon>
    </lineage>
</organism>
<name>A0AAV4NQX7_CAEEX</name>